<comment type="caution">
    <text evidence="1">The sequence shown here is derived from an EMBL/GenBank/DDBJ whole genome shotgun (WGS) entry which is preliminary data.</text>
</comment>
<gene>
    <name evidence="1" type="ORF">IFO71_10790</name>
</gene>
<sequence length="86" mass="9813">MNQKNNRSANRSRKCRLSDEELLAGVERTHARDAERVRTGEISPSDLFAFSGLARNCVVQWDWEKVVNFEGFSEPGPDEFGNRDPD</sequence>
<keyword evidence="2" id="KW-1185">Reference proteome</keyword>
<name>A0AAW3ZKF4_9GAMM</name>
<proteinExistence type="predicted"/>
<dbReference type="EMBL" id="JACYTR010000019">
    <property type="protein sequence ID" value="MBD8526223.1"/>
    <property type="molecule type" value="Genomic_DNA"/>
</dbReference>
<organism evidence="1 2">
    <name type="scientific">Pseudomarimonas arenosa</name>
    <dbReference type="NCBI Taxonomy" id="2774145"/>
    <lineage>
        <taxon>Bacteria</taxon>
        <taxon>Pseudomonadati</taxon>
        <taxon>Pseudomonadota</taxon>
        <taxon>Gammaproteobacteria</taxon>
        <taxon>Lysobacterales</taxon>
        <taxon>Lysobacteraceae</taxon>
        <taxon>Pseudomarimonas</taxon>
    </lineage>
</organism>
<evidence type="ECO:0000313" key="2">
    <source>
        <dbReference type="Proteomes" id="UP000613768"/>
    </source>
</evidence>
<accession>A0AAW3ZKF4</accession>
<dbReference type="RefSeq" id="WP_192029646.1">
    <property type="nucleotide sequence ID" value="NZ_JACYTR010000019.1"/>
</dbReference>
<dbReference type="AlphaFoldDB" id="A0AAW3ZKF4"/>
<dbReference type="Proteomes" id="UP000613768">
    <property type="component" value="Unassembled WGS sequence"/>
</dbReference>
<protein>
    <submittedName>
        <fullName evidence="1">Uncharacterized protein</fullName>
    </submittedName>
</protein>
<evidence type="ECO:0000313" key="1">
    <source>
        <dbReference type="EMBL" id="MBD8526223.1"/>
    </source>
</evidence>
<reference evidence="1 2" key="1">
    <citation type="submission" date="2020-09" db="EMBL/GenBank/DDBJ databases">
        <title>Pseudoxanthomonas sp. CAU 1598 isolated from sand of Yaerae Beach.</title>
        <authorList>
            <person name="Kim W."/>
        </authorList>
    </citation>
    <scope>NUCLEOTIDE SEQUENCE [LARGE SCALE GENOMIC DNA]</scope>
    <source>
        <strain evidence="1 2">CAU 1598</strain>
    </source>
</reference>